<gene>
    <name evidence="2" type="ORF">ACFY35_47755</name>
</gene>
<protein>
    <submittedName>
        <fullName evidence="2">Uncharacterized protein</fullName>
    </submittedName>
</protein>
<keyword evidence="1" id="KW-1133">Transmembrane helix</keyword>
<evidence type="ECO:0000256" key="1">
    <source>
        <dbReference type="SAM" id="Phobius"/>
    </source>
</evidence>
<evidence type="ECO:0000313" key="3">
    <source>
        <dbReference type="Proteomes" id="UP001602245"/>
    </source>
</evidence>
<dbReference type="EMBL" id="JBIAZU010000010">
    <property type="protein sequence ID" value="MFF5297178.1"/>
    <property type="molecule type" value="Genomic_DNA"/>
</dbReference>
<reference evidence="2 3" key="1">
    <citation type="submission" date="2024-10" db="EMBL/GenBank/DDBJ databases">
        <title>The Natural Products Discovery Center: Release of the First 8490 Sequenced Strains for Exploring Actinobacteria Biosynthetic Diversity.</title>
        <authorList>
            <person name="Kalkreuter E."/>
            <person name="Kautsar S.A."/>
            <person name="Yang D."/>
            <person name="Bader C.D."/>
            <person name="Teijaro C.N."/>
            <person name="Fluegel L."/>
            <person name="Davis C.M."/>
            <person name="Simpson J.R."/>
            <person name="Lauterbach L."/>
            <person name="Steele A.D."/>
            <person name="Gui C."/>
            <person name="Meng S."/>
            <person name="Li G."/>
            <person name="Viehrig K."/>
            <person name="Ye F."/>
            <person name="Su P."/>
            <person name="Kiefer A.F."/>
            <person name="Nichols A."/>
            <person name="Cepeda A.J."/>
            <person name="Yan W."/>
            <person name="Fan B."/>
            <person name="Jiang Y."/>
            <person name="Adhikari A."/>
            <person name="Zheng C.-J."/>
            <person name="Schuster L."/>
            <person name="Cowan T.M."/>
            <person name="Smanski M.J."/>
            <person name="Chevrette M.G."/>
            <person name="De Carvalho L.P.S."/>
            <person name="Shen B."/>
        </authorList>
    </citation>
    <scope>NUCLEOTIDE SEQUENCE [LARGE SCALE GENOMIC DNA]</scope>
    <source>
        <strain evidence="2 3">NPDC000087</strain>
    </source>
</reference>
<accession>A0ABW6WV88</accession>
<comment type="caution">
    <text evidence="2">The sequence shown here is derived from an EMBL/GenBank/DDBJ whole genome shotgun (WGS) entry which is preliminary data.</text>
</comment>
<evidence type="ECO:0000313" key="2">
    <source>
        <dbReference type="EMBL" id="MFF5297178.1"/>
    </source>
</evidence>
<keyword evidence="1" id="KW-0812">Transmembrane</keyword>
<sequence>MDSRRRRLLIRVGLPGGGLVVAAAVVALVLILSHSPSQAPAADGQLVVYRATDPDEAPIVAAAFAVITALPHAVTQGDLSSLVEGGPLATAGQAALARTLPAGATLNPDQGTWARTGAAASVVVTVAVPGQAGGRYRVTMMKVGNTWRLWGTLPAGGAG</sequence>
<keyword evidence="1" id="KW-0472">Membrane</keyword>
<keyword evidence="3" id="KW-1185">Reference proteome</keyword>
<dbReference type="RefSeq" id="WP_157296397.1">
    <property type="nucleotide sequence ID" value="NZ_JBIAZU010000010.1"/>
</dbReference>
<organism evidence="2 3">
    <name type="scientific">Paractinoplanes globisporus</name>
    <dbReference type="NCBI Taxonomy" id="113565"/>
    <lineage>
        <taxon>Bacteria</taxon>
        <taxon>Bacillati</taxon>
        <taxon>Actinomycetota</taxon>
        <taxon>Actinomycetes</taxon>
        <taxon>Micromonosporales</taxon>
        <taxon>Micromonosporaceae</taxon>
        <taxon>Paractinoplanes</taxon>
    </lineage>
</organism>
<proteinExistence type="predicted"/>
<dbReference type="Proteomes" id="UP001602245">
    <property type="component" value="Unassembled WGS sequence"/>
</dbReference>
<feature type="transmembrane region" description="Helical" evidence="1">
    <location>
        <begin position="12"/>
        <end position="32"/>
    </location>
</feature>
<name>A0ABW6WV88_9ACTN</name>